<keyword evidence="1" id="KW-0489">Methyltransferase</keyword>
<comment type="caution">
    <text evidence="3">The sequence shown here is derived from an EMBL/GenBank/DDBJ whole genome shotgun (WGS) entry which is preliminary data.</text>
</comment>
<dbReference type="Proteomes" id="UP001183648">
    <property type="component" value="Unassembled WGS sequence"/>
</dbReference>
<sequence>MSWVRQWFSGGSSAISPTAHYTGFVWARHGLGDPDLATGPGRLLFTAGQGLLAPLDRLGGPTLEHFLLARHRILDHLLEEAIASGEVGQVVELAAGLSPRGLELTRRHPGLTYVEVDLPAMATRKAEVLRGKGVDPGRHRATSADVLDDEAFAAVFSGPSSLLDPSRGTAVVTEGLLNYFPREAVLGLWRRTARELSAFPTGRYYSDLHVASRTGLVDRAFIAGLGAFVRGQVHLHFADEAEAESALRGAGFARARLVAPRELARTLPDMEGAGADRVRVVEAST</sequence>
<dbReference type="PANTHER" id="PTHR43619">
    <property type="entry name" value="S-ADENOSYL-L-METHIONINE-DEPENDENT METHYLTRANSFERASE YKTD-RELATED"/>
    <property type="match status" value="1"/>
</dbReference>
<evidence type="ECO:0000256" key="2">
    <source>
        <dbReference type="ARBA" id="ARBA00022679"/>
    </source>
</evidence>
<gene>
    <name evidence="3" type="ORF">J2S63_002152</name>
</gene>
<keyword evidence="2" id="KW-0808">Transferase</keyword>
<dbReference type="Pfam" id="PF04072">
    <property type="entry name" value="LCM"/>
    <property type="match status" value="1"/>
</dbReference>
<dbReference type="Gene3D" id="3.40.50.150">
    <property type="entry name" value="Vaccinia Virus protein VP39"/>
    <property type="match status" value="1"/>
</dbReference>
<dbReference type="SUPFAM" id="SSF53335">
    <property type="entry name" value="S-adenosyl-L-methionine-dependent methyltransferases"/>
    <property type="match status" value="1"/>
</dbReference>
<keyword evidence="4" id="KW-1185">Reference proteome</keyword>
<name>A0ABU2BWZ6_9ACTN</name>
<protein>
    <submittedName>
        <fullName evidence="3">O-methyltransferase involved in polyketide biosynthesis</fullName>
    </submittedName>
</protein>
<evidence type="ECO:0000256" key="1">
    <source>
        <dbReference type="ARBA" id="ARBA00022603"/>
    </source>
</evidence>
<evidence type="ECO:0000313" key="3">
    <source>
        <dbReference type="EMBL" id="MDR7362599.1"/>
    </source>
</evidence>
<accession>A0ABU2BWZ6</accession>
<evidence type="ECO:0000313" key="4">
    <source>
        <dbReference type="Proteomes" id="UP001183648"/>
    </source>
</evidence>
<dbReference type="InterPro" id="IPR007213">
    <property type="entry name" value="Ppm1/Ppm2/Tcmp"/>
</dbReference>
<dbReference type="InterPro" id="IPR029063">
    <property type="entry name" value="SAM-dependent_MTases_sf"/>
</dbReference>
<dbReference type="RefSeq" id="WP_310301904.1">
    <property type="nucleotide sequence ID" value="NZ_BAAAPS010000008.1"/>
</dbReference>
<dbReference type="PANTHER" id="PTHR43619:SF2">
    <property type="entry name" value="S-ADENOSYL-L-METHIONINE-DEPENDENT METHYLTRANSFERASES SUPERFAMILY PROTEIN"/>
    <property type="match status" value="1"/>
</dbReference>
<reference evidence="3 4" key="1">
    <citation type="submission" date="2023-07" db="EMBL/GenBank/DDBJ databases">
        <title>Sequencing the genomes of 1000 actinobacteria strains.</title>
        <authorList>
            <person name="Klenk H.-P."/>
        </authorList>
    </citation>
    <scope>NUCLEOTIDE SEQUENCE [LARGE SCALE GENOMIC DNA]</scope>
    <source>
        <strain evidence="3 4">DSM 19426</strain>
    </source>
</reference>
<organism evidence="3 4">
    <name type="scientific">Nocardioides marmoribigeumensis</name>
    <dbReference type="NCBI Taxonomy" id="433649"/>
    <lineage>
        <taxon>Bacteria</taxon>
        <taxon>Bacillati</taxon>
        <taxon>Actinomycetota</taxon>
        <taxon>Actinomycetes</taxon>
        <taxon>Propionibacteriales</taxon>
        <taxon>Nocardioidaceae</taxon>
        <taxon>Nocardioides</taxon>
    </lineage>
</organism>
<dbReference type="EMBL" id="JAVDYG010000001">
    <property type="protein sequence ID" value="MDR7362599.1"/>
    <property type="molecule type" value="Genomic_DNA"/>
</dbReference>
<proteinExistence type="predicted"/>